<dbReference type="Gene3D" id="2.30.40.10">
    <property type="entry name" value="Urease, subunit C, domain 1"/>
    <property type="match status" value="1"/>
</dbReference>
<dbReference type="AlphaFoldDB" id="A0A6J7LJY8"/>
<dbReference type="Pfam" id="PF01979">
    <property type="entry name" value="Amidohydro_1"/>
    <property type="match status" value="1"/>
</dbReference>
<name>A0A6J7LJY8_9ZZZZ</name>
<evidence type="ECO:0000256" key="1">
    <source>
        <dbReference type="ARBA" id="ARBA00022801"/>
    </source>
</evidence>
<keyword evidence="1" id="KW-0378">Hydrolase</keyword>
<dbReference type="GO" id="GO:0016810">
    <property type="term" value="F:hydrolase activity, acting on carbon-nitrogen (but not peptide) bonds"/>
    <property type="evidence" value="ECO:0007669"/>
    <property type="project" value="InterPro"/>
</dbReference>
<dbReference type="InterPro" id="IPR011059">
    <property type="entry name" value="Metal-dep_hydrolase_composite"/>
</dbReference>
<dbReference type="SUPFAM" id="SSF51338">
    <property type="entry name" value="Composite domain of metallo-dependent hydrolases"/>
    <property type="match status" value="1"/>
</dbReference>
<evidence type="ECO:0000313" key="3">
    <source>
        <dbReference type="EMBL" id="CAB4968578.1"/>
    </source>
</evidence>
<dbReference type="InterPro" id="IPR050287">
    <property type="entry name" value="MTA/SAH_deaminase"/>
</dbReference>
<dbReference type="PANTHER" id="PTHR43794:SF11">
    <property type="entry name" value="AMIDOHYDROLASE-RELATED DOMAIN-CONTAINING PROTEIN"/>
    <property type="match status" value="1"/>
</dbReference>
<organism evidence="3">
    <name type="scientific">freshwater metagenome</name>
    <dbReference type="NCBI Taxonomy" id="449393"/>
    <lineage>
        <taxon>unclassified sequences</taxon>
        <taxon>metagenomes</taxon>
        <taxon>ecological metagenomes</taxon>
    </lineage>
</organism>
<gene>
    <name evidence="3" type="ORF">UFOPK3772_03117</name>
</gene>
<sequence>MKLTALLQKLVHQDPGVISARTVLRMATMGGATCLGWSDEIGSLEVGKRADLIIINPWLPNTVTFGDPVASLVYSATQENVETVVVNGRFIMKNRLFAELDVADILVCAQREGTALRSRSGLA</sequence>
<evidence type="ECO:0000259" key="2">
    <source>
        <dbReference type="Pfam" id="PF01979"/>
    </source>
</evidence>
<dbReference type="InterPro" id="IPR006680">
    <property type="entry name" value="Amidohydro-rel"/>
</dbReference>
<proteinExistence type="predicted"/>
<dbReference type="PANTHER" id="PTHR43794">
    <property type="entry name" value="AMINOHYDROLASE SSNA-RELATED"/>
    <property type="match status" value="1"/>
</dbReference>
<accession>A0A6J7LJY8</accession>
<feature type="domain" description="Amidohydrolase-related" evidence="2">
    <location>
        <begin position="1"/>
        <end position="90"/>
    </location>
</feature>
<reference evidence="3" key="1">
    <citation type="submission" date="2020-05" db="EMBL/GenBank/DDBJ databases">
        <authorList>
            <person name="Chiriac C."/>
            <person name="Salcher M."/>
            <person name="Ghai R."/>
            <person name="Kavagutti S V."/>
        </authorList>
    </citation>
    <scope>NUCLEOTIDE SEQUENCE</scope>
</reference>
<dbReference type="Gene3D" id="3.20.20.140">
    <property type="entry name" value="Metal-dependent hydrolases"/>
    <property type="match status" value="1"/>
</dbReference>
<dbReference type="EMBL" id="CAFBNE010000159">
    <property type="protein sequence ID" value="CAB4968578.1"/>
    <property type="molecule type" value="Genomic_DNA"/>
</dbReference>
<protein>
    <submittedName>
        <fullName evidence="3">Unannotated protein</fullName>
    </submittedName>
</protein>